<dbReference type="Proteomes" id="UP001595445">
    <property type="component" value="Unassembled WGS sequence"/>
</dbReference>
<sequence>MSRVPLPESFLRLPIAHRALHDRAAGRIENSPAAIRAAVAAGYAIEVDLQLSRDGVAMVFHDEELDRLTGETGPVNARSAEELGRIRLKDAADTIPTLAQVLALIDGRVPLLVELKDQTLAMGPTDGRLEAATAQALTGYRGDVAVMSFNPHSIAHMARLAPQLPRGITTSAYDPEDWAPLPPATCDRLRAIPDYAPTLSSFISHEAADLARPRVAELKAQGAAILCWTIRSPEAEAKAREIAQNVTFEGYAAQFPA</sequence>
<name>A0ABV7DR55_9RHOB</name>
<accession>A0ABV7DR55</accession>
<dbReference type="InterPro" id="IPR030395">
    <property type="entry name" value="GP_PDE_dom"/>
</dbReference>
<dbReference type="PANTHER" id="PTHR46211">
    <property type="entry name" value="GLYCEROPHOSPHORYL DIESTER PHOSPHODIESTERASE"/>
    <property type="match status" value="1"/>
</dbReference>
<protein>
    <submittedName>
        <fullName evidence="2">Glycerophosphodiester phosphodiesterase family protein</fullName>
    </submittedName>
</protein>
<evidence type="ECO:0000259" key="1">
    <source>
        <dbReference type="PROSITE" id="PS51704"/>
    </source>
</evidence>
<keyword evidence="3" id="KW-1185">Reference proteome</keyword>
<feature type="domain" description="GP-PDE" evidence="1">
    <location>
        <begin position="12"/>
        <end position="257"/>
    </location>
</feature>
<reference evidence="3" key="1">
    <citation type="journal article" date="2019" name="Int. J. Syst. Evol. Microbiol.">
        <title>The Global Catalogue of Microorganisms (GCM) 10K type strain sequencing project: providing services to taxonomists for standard genome sequencing and annotation.</title>
        <authorList>
            <consortium name="The Broad Institute Genomics Platform"/>
            <consortium name="The Broad Institute Genome Sequencing Center for Infectious Disease"/>
            <person name="Wu L."/>
            <person name="Ma J."/>
        </authorList>
    </citation>
    <scope>NUCLEOTIDE SEQUENCE [LARGE SCALE GENOMIC DNA]</scope>
    <source>
        <strain evidence="3">KCTC 62102</strain>
    </source>
</reference>
<comment type="caution">
    <text evidence="2">The sequence shown here is derived from an EMBL/GenBank/DDBJ whole genome shotgun (WGS) entry which is preliminary data.</text>
</comment>
<dbReference type="SUPFAM" id="SSF51695">
    <property type="entry name" value="PLC-like phosphodiesterases"/>
    <property type="match status" value="1"/>
</dbReference>
<proteinExistence type="predicted"/>
<dbReference type="Gene3D" id="3.20.20.190">
    <property type="entry name" value="Phosphatidylinositol (PI) phosphodiesterase"/>
    <property type="match status" value="1"/>
</dbReference>
<dbReference type="EMBL" id="JBHRSM010000001">
    <property type="protein sequence ID" value="MFC3084643.1"/>
    <property type="molecule type" value="Genomic_DNA"/>
</dbReference>
<dbReference type="Pfam" id="PF03009">
    <property type="entry name" value="GDPD"/>
    <property type="match status" value="1"/>
</dbReference>
<dbReference type="PANTHER" id="PTHR46211:SF1">
    <property type="entry name" value="GLYCEROPHOSPHODIESTER PHOSPHODIESTERASE, CYTOPLASMIC"/>
    <property type="match status" value="1"/>
</dbReference>
<dbReference type="RefSeq" id="WP_197642459.1">
    <property type="nucleotide sequence ID" value="NZ_JAEACP010000005.1"/>
</dbReference>
<dbReference type="PROSITE" id="PS51704">
    <property type="entry name" value="GP_PDE"/>
    <property type="match status" value="1"/>
</dbReference>
<gene>
    <name evidence="2" type="ORF">ACFOD6_01155</name>
</gene>
<organism evidence="2 3">
    <name type="scientific">Tabrizicola soli</name>
    <dbReference type="NCBI Taxonomy" id="2185115"/>
    <lineage>
        <taxon>Bacteria</taxon>
        <taxon>Pseudomonadati</taxon>
        <taxon>Pseudomonadota</taxon>
        <taxon>Alphaproteobacteria</taxon>
        <taxon>Rhodobacterales</taxon>
        <taxon>Paracoccaceae</taxon>
        <taxon>Tabrizicola</taxon>
    </lineage>
</organism>
<evidence type="ECO:0000313" key="3">
    <source>
        <dbReference type="Proteomes" id="UP001595445"/>
    </source>
</evidence>
<evidence type="ECO:0000313" key="2">
    <source>
        <dbReference type="EMBL" id="MFC3084643.1"/>
    </source>
</evidence>
<dbReference type="InterPro" id="IPR017946">
    <property type="entry name" value="PLC-like_Pdiesterase_TIM-brl"/>
</dbReference>